<reference evidence="1 2" key="1">
    <citation type="submission" date="2020-03" db="EMBL/GenBank/DDBJ databases">
        <title>Draft Genome Sequence of Cudoniella acicularis.</title>
        <authorList>
            <person name="Buettner E."/>
            <person name="Kellner H."/>
        </authorList>
    </citation>
    <scope>NUCLEOTIDE SEQUENCE [LARGE SCALE GENOMIC DNA]</scope>
    <source>
        <strain evidence="1 2">DSM 108380</strain>
    </source>
</reference>
<proteinExistence type="predicted"/>
<dbReference type="AlphaFoldDB" id="A0A8H4RLW6"/>
<sequence length="107" mass="11897">MNINTLNTTPDSDNISALNTTTTTIKGQADPNSPAPPFCVFSSDNTQCTLSFLWLTKTNHNALYNHQCNRIGYKPNITNDGDFSMDSELPYVAVGNTMEWIWNYAGE</sequence>
<organism evidence="1 2">
    <name type="scientific">Cudoniella acicularis</name>
    <dbReference type="NCBI Taxonomy" id="354080"/>
    <lineage>
        <taxon>Eukaryota</taxon>
        <taxon>Fungi</taxon>
        <taxon>Dikarya</taxon>
        <taxon>Ascomycota</taxon>
        <taxon>Pezizomycotina</taxon>
        <taxon>Leotiomycetes</taxon>
        <taxon>Helotiales</taxon>
        <taxon>Tricladiaceae</taxon>
        <taxon>Cudoniella</taxon>
    </lineage>
</organism>
<evidence type="ECO:0000313" key="1">
    <source>
        <dbReference type="EMBL" id="KAF4631503.1"/>
    </source>
</evidence>
<gene>
    <name evidence="1" type="ORF">G7Y89_g6631</name>
</gene>
<dbReference type="Proteomes" id="UP000566819">
    <property type="component" value="Unassembled WGS sequence"/>
</dbReference>
<protein>
    <submittedName>
        <fullName evidence="1">Uncharacterized protein</fullName>
    </submittedName>
</protein>
<evidence type="ECO:0000313" key="2">
    <source>
        <dbReference type="Proteomes" id="UP000566819"/>
    </source>
</evidence>
<name>A0A8H4RLW6_9HELO</name>
<accession>A0A8H4RLW6</accession>
<dbReference type="EMBL" id="JAAMPI010000437">
    <property type="protein sequence ID" value="KAF4631503.1"/>
    <property type="molecule type" value="Genomic_DNA"/>
</dbReference>
<keyword evidence="2" id="KW-1185">Reference proteome</keyword>
<comment type="caution">
    <text evidence="1">The sequence shown here is derived from an EMBL/GenBank/DDBJ whole genome shotgun (WGS) entry which is preliminary data.</text>
</comment>